<feature type="compositionally biased region" description="Pro residues" evidence="1">
    <location>
        <begin position="179"/>
        <end position="191"/>
    </location>
</feature>
<proteinExistence type="predicted"/>
<organism evidence="2 3">
    <name type="scientific">Datura stramonium</name>
    <name type="common">Jimsonweed</name>
    <name type="synonym">Common thornapple</name>
    <dbReference type="NCBI Taxonomy" id="4076"/>
    <lineage>
        <taxon>Eukaryota</taxon>
        <taxon>Viridiplantae</taxon>
        <taxon>Streptophyta</taxon>
        <taxon>Embryophyta</taxon>
        <taxon>Tracheophyta</taxon>
        <taxon>Spermatophyta</taxon>
        <taxon>Magnoliopsida</taxon>
        <taxon>eudicotyledons</taxon>
        <taxon>Gunneridae</taxon>
        <taxon>Pentapetalae</taxon>
        <taxon>asterids</taxon>
        <taxon>lamiids</taxon>
        <taxon>Solanales</taxon>
        <taxon>Solanaceae</taxon>
        <taxon>Solanoideae</taxon>
        <taxon>Datureae</taxon>
        <taxon>Datura</taxon>
    </lineage>
</organism>
<evidence type="ECO:0000313" key="2">
    <source>
        <dbReference type="EMBL" id="MCE2055307.1"/>
    </source>
</evidence>
<comment type="caution">
    <text evidence="2">The sequence shown here is derived from an EMBL/GenBank/DDBJ whole genome shotgun (WGS) entry which is preliminary data.</text>
</comment>
<reference evidence="2 3" key="1">
    <citation type="journal article" date="2021" name="BMC Genomics">
        <title>Datura genome reveals duplications of psychoactive alkaloid biosynthetic genes and high mutation rate following tissue culture.</title>
        <authorList>
            <person name="Rajewski A."/>
            <person name="Carter-House D."/>
            <person name="Stajich J."/>
            <person name="Litt A."/>
        </authorList>
    </citation>
    <scope>NUCLEOTIDE SEQUENCE [LARGE SCALE GENOMIC DNA]</scope>
    <source>
        <strain evidence="2">AR-01</strain>
    </source>
</reference>
<keyword evidence="3" id="KW-1185">Reference proteome</keyword>
<feature type="region of interest" description="Disordered" evidence="1">
    <location>
        <begin position="150"/>
        <end position="197"/>
    </location>
</feature>
<sequence length="284" mass="31582">MIDGVTSFLREVIEYMAMTSTRKNSDRHAQKATSSNKGKDKGKDTTVPVNAEERLRFCVKGMKPYFIKDWLSFFDAPGGYHPNLVLELYATYQVRQDSMKYSGRVDEFPCLPFVTEEQIAPEIVFVEKIAIKSQQLQWVADIIEDVPKSSLAHDTDGSSLEQDLDDPTPMMFGHASEDVPPPRSSPPPPTSGPSGLQKLVDMTYANDNQLTKLAKNLSALIQRVDVIERAITLLPTDVKVIKGKASLTSVDMSFLDEVMVAQHIAQGPIDDFLGSIEKDEESEP</sequence>
<gene>
    <name evidence="2" type="ORF">HAX54_042381</name>
</gene>
<feature type="region of interest" description="Disordered" evidence="1">
    <location>
        <begin position="21"/>
        <end position="46"/>
    </location>
</feature>
<name>A0ABS8W332_DATST</name>
<evidence type="ECO:0000313" key="3">
    <source>
        <dbReference type="Proteomes" id="UP000823775"/>
    </source>
</evidence>
<evidence type="ECO:0000256" key="1">
    <source>
        <dbReference type="SAM" id="MobiDB-lite"/>
    </source>
</evidence>
<accession>A0ABS8W332</accession>
<dbReference type="Proteomes" id="UP000823775">
    <property type="component" value="Unassembled WGS sequence"/>
</dbReference>
<protein>
    <submittedName>
        <fullName evidence="2">Uncharacterized protein</fullName>
    </submittedName>
</protein>
<dbReference type="EMBL" id="JACEIK010006230">
    <property type="protein sequence ID" value="MCE2055307.1"/>
    <property type="molecule type" value="Genomic_DNA"/>
</dbReference>